<dbReference type="STRING" id="212602.A0A420HQN7"/>
<protein>
    <recommendedName>
        <fullName evidence="5 13">Phosphomannomutase</fullName>
        <ecNumber evidence="5 13">5.4.2.8</ecNumber>
    </recommendedName>
</protein>
<evidence type="ECO:0000256" key="10">
    <source>
        <dbReference type="PIRSR" id="PIRSR605002-1"/>
    </source>
</evidence>
<dbReference type="AlphaFoldDB" id="A0A420HQN7"/>
<organism evidence="14 15">
    <name type="scientific">Erysiphe neolycopersici</name>
    <dbReference type="NCBI Taxonomy" id="212602"/>
    <lineage>
        <taxon>Eukaryota</taxon>
        <taxon>Fungi</taxon>
        <taxon>Dikarya</taxon>
        <taxon>Ascomycota</taxon>
        <taxon>Pezizomycotina</taxon>
        <taxon>Leotiomycetes</taxon>
        <taxon>Erysiphales</taxon>
        <taxon>Erysiphaceae</taxon>
        <taxon>Erysiphe</taxon>
    </lineage>
</organism>
<dbReference type="Pfam" id="PF03332">
    <property type="entry name" value="PMM"/>
    <property type="match status" value="1"/>
</dbReference>
<sequence length="266" mass="30269">MTTTYPPLRERPISNTIVLFDVDGTLTPARRSASPEMLQLLAELRKKVAIGYVGGSNFDKQQEQLGSSDVSVTSLFDFCFAENGLVAYKLGESLPSNSFIKWIGEAKYKELVSFILHYIADLDIPIKRGTFLEFRNGMINVSPIGRNASTEERNNYEKYDLDHKIRENFIKAIQNRFTDIGLTYSIGGQISFDIFPSGWDKTYCLRHLENEATKSNGVQYRTIHFFGDKTTKGGNDYEIYEDTRVIGHAVNNPNETYIEVKKLFDL</sequence>
<dbReference type="InterPro" id="IPR023214">
    <property type="entry name" value="HAD_sf"/>
</dbReference>
<dbReference type="CDD" id="cd02585">
    <property type="entry name" value="HAD_PMM"/>
    <property type="match status" value="1"/>
</dbReference>
<dbReference type="UniPathway" id="UPA00126">
    <property type="reaction ID" value="UER00424"/>
</dbReference>
<keyword evidence="15" id="KW-1185">Reference proteome</keyword>
<dbReference type="SUPFAM" id="SSF56784">
    <property type="entry name" value="HAD-like"/>
    <property type="match status" value="1"/>
</dbReference>
<feature type="binding site" evidence="11">
    <location>
        <position position="135"/>
    </location>
    <ligand>
        <name>alpha-D-mannose 1-phosphate</name>
        <dbReference type="ChEBI" id="CHEBI:58409"/>
    </ligand>
</feature>
<dbReference type="Gene3D" id="3.40.50.1000">
    <property type="entry name" value="HAD superfamily/HAD-like"/>
    <property type="match status" value="1"/>
</dbReference>
<dbReference type="GO" id="GO:0004615">
    <property type="term" value="F:phosphomannomutase activity"/>
    <property type="evidence" value="ECO:0007669"/>
    <property type="project" value="UniProtKB-EC"/>
</dbReference>
<dbReference type="GO" id="GO:0046872">
    <property type="term" value="F:metal ion binding"/>
    <property type="evidence" value="ECO:0007669"/>
    <property type="project" value="UniProtKB-KW"/>
</dbReference>
<dbReference type="EMBL" id="MCFK01005805">
    <property type="protein sequence ID" value="RKF59717.1"/>
    <property type="molecule type" value="Genomic_DNA"/>
</dbReference>
<dbReference type="GO" id="GO:0006487">
    <property type="term" value="P:protein N-linked glycosylation"/>
    <property type="evidence" value="ECO:0007669"/>
    <property type="project" value="TreeGrafter"/>
</dbReference>
<evidence type="ECO:0000256" key="11">
    <source>
        <dbReference type="PIRSR" id="PIRSR605002-2"/>
    </source>
</evidence>
<dbReference type="SFLD" id="SFLDF00445">
    <property type="entry name" value="alpha-phosphomannomutase"/>
    <property type="match status" value="1"/>
</dbReference>
<comment type="catalytic activity">
    <reaction evidence="13">
        <text>alpha-D-mannose 1-phosphate = D-mannose 6-phosphate</text>
        <dbReference type="Rhea" id="RHEA:11140"/>
        <dbReference type="ChEBI" id="CHEBI:58409"/>
        <dbReference type="ChEBI" id="CHEBI:58735"/>
        <dbReference type="EC" id="5.4.2.8"/>
    </reaction>
</comment>
<dbReference type="GO" id="GO:0005829">
    <property type="term" value="C:cytosol"/>
    <property type="evidence" value="ECO:0007669"/>
    <property type="project" value="TreeGrafter"/>
</dbReference>
<feature type="binding site" evidence="12">
    <location>
        <position position="21"/>
    </location>
    <ligand>
        <name>Mg(2+)</name>
        <dbReference type="ChEBI" id="CHEBI:18420"/>
        <label>1</label>
    </ligand>
</feature>
<accession>A0A420HQN7</accession>
<dbReference type="Proteomes" id="UP000286134">
    <property type="component" value="Unassembled WGS sequence"/>
</dbReference>
<feature type="binding site" evidence="11">
    <location>
        <position position="191"/>
    </location>
    <ligand>
        <name>alpha-D-mannose 1-phosphate</name>
        <dbReference type="ChEBI" id="CHEBI:58409"/>
    </ligand>
</feature>
<feature type="binding site" evidence="12">
    <location>
        <position position="240"/>
    </location>
    <ligand>
        <name>Mg(2+)</name>
        <dbReference type="ChEBI" id="CHEBI:18420"/>
        <label>1</label>
    </ligand>
</feature>
<evidence type="ECO:0000256" key="2">
    <source>
        <dbReference type="ARBA" id="ARBA00004699"/>
    </source>
</evidence>
<feature type="binding site" evidence="11">
    <location>
        <position position="146"/>
    </location>
    <ligand>
        <name>alpha-D-mannose 1-phosphate</name>
        <dbReference type="ChEBI" id="CHEBI:58409"/>
    </ligand>
</feature>
<comment type="pathway">
    <text evidence="2 13">Nucleotide-sugar biosynthesis; GDP-alpha-D-mannose biosynthesis; alpha-D-mannose 1-phosphate from D-fructose 6-phosphate: step 2/2.</text>
</comment>
<dbReference type="EC" id="5.4.2.8" evidence="5 13"/>
<keyword evidence="8 12" id="KW-0460">Magnesium</keyword>
<reference evidence="14 15" key="1">
    <citation type="journal article" date="2018" name="BMC Genomics">
        <title>Comparative genome analyses reveal sequence features reflecting distinct modes of host-adaptation between dicot and monocot powdery mildew.</title>
        <authorList>
            <person name="Wu Y."/>
            <person name="Ma X."/>
            <person name="Pan Z."/>
            <person name="Kale S.D."/>
            <person name="Song Y."/>
            <person name="King H."/>
            <person name="Zhang Q."/>
            <person name="Presley C."/>
            <person name="Deng X."/>
            <person name="Wei C.I."/>
            <person name="Xiao S."/>
        </authorList>
    </citation>
    <scope>NUCLEOTIDE SEQUENCE [LARGE SCALE GENOMIC DNA]</scope>
    <source>
        <strain evidence="14">UMSG2</strain>
    </source>
</reference>
<dbReference type="InterPro" id="IPR043169">
    <property type="entry name" value="PMM_cap"/>
</dbReference>
<comment type="subunit">
    <text evidence="4 13">Homodimer.</text>
</comment>
<evidence type="ECO:0000256" key="9">
    <source>
        <dbReference type="ARBA" id="ARBA00023235"/>
    </source>
</evidence>
<feature type="active site" description="Proton donor/acceptor" evidence="10">
    <location>
        <position position="21"/>
    </location>
</feature>
<comment type="similarity">
    <text evidence="3 13">Belongs to the eukaryotic PMM family.</text>
</comment>
<name>A0A420HQN7_9PEZI</name>
<comment type="function">
    <text evidence="13">Involved in the synthesis of the GDP-mannose and dolichol-phosphate-mannose required for a number of critical mannosyl transfer reactions.</text>
</comment>
<dbReference type="PANTHER" id="PTHR10466:SF0">
    <property type="entry name" value="PHOSPHOMANNOMUTASE"/>
    <property type="match status" value="1"/>
</dbReference>
<keyword evidence="7 12" id="KW-0479">Metal-binding</keyword>
<feature type="binding site" evidence="11">
    <location>
        <position position="30"/>
    </location>
    <ligand>
        <name>alpha-D-mannose 1-phosphate</name>
        <dbReference type="ChEBI" id="CHEBI:58409"/>
    </ligand>
</feature>
<feature type="binding site" evidence="11">
    <location>
        <position position="193"/>
    </location>
    <ligand>
        <name>alpha-D-mannose 1-phosphate</name>
        <dbReference type="ChEBI" id="CHEBI:58409"/>
    </ligand>
</feature>
<evidence type="ECO:0000256" key="6">
    <source>
        <dbReference type="ARBA" id="ARBA00022490"/>
    </source>
</evidence>
<comment type="cofactor">
    <cofactor evidence="12">
        <name>Mg(2+)</name>
        <dbReference type="ChEBI" id="CHEBI:18420"/>
    </cofactor>
</comment>
<dbReference type="OrthoDB" id="2419400at2759"/>
<keyword evidence="6 13" id="KW-0963">Cytoplasm</keyword>
<evidence type="ECO:0000256" key="3">
    <source>
        <dbReference type="ARBA" id="ARBA00009736"/>
    </source>
</evidence>
<dbReference type="NCBIfam" id="TIGR01484">
    <property type="entry name" value="HAD-SF-IIB"/>
    <property type="match status" value="1"/>
</dbReference>
<evidence type="ECO:0000313" key="15">
    <source>
        <dbReference type="Proteomes" id="UP000286134"/>
    </source>
</evidence>
<dbReference type="FunFam" id="3.30.1240.20:FF:000001">
    <property type="entry name" value="Phosphomannomutase"/>
    <property type="match status" value="1"/>
</dbReference>
<evidence type="ECO:0000256" key="7">
    <source>
        <dbReference type="ARBA" id="ARBA00022723"/>
    </source>
</evidence>
<dbReference type="Gene3D" id="3.30.1240.20">
    <property type="match status" value="1"/>
</dbReference>
<dbReference type="SFLD" id="SFLDS00003">
    <property type="entry name" value="Haloacid_Dehalogenase"/>
    <property type="match status" value="1"/>
</dbReference>
<dbReference type="PANTHER" id="PTHR10466">
    <property type="entry name" value="PHOSPHOMANNOMUTASE"/>
    <property type="match status" value="1"/>
</dbReference>
<feature type="binding site" evidence="12">
    <location>
        <position position="228"/>
    </location>
    <ligand>
        <name>Mg(2+)</name>
        <dbReference type="ChEBI" id="CHEBI:18420"/>
        <label>1</label>
    </ligand>
</feature>
<dbReference type="GO" id="GO:0009298">
    <property type="term" value="P:GDP-mannose biosynthetic process"/>
    <property type="evidence" value="ECO:0007669"/>
    <property type="project" value="UniProtKB-UniPathway"/>
</dbReference>
<feature type="binding site" evidence="11">
    <location>
        <position position="153"/>
    </location>
    <ligand>
        <name>alpha-D-mannose 1-phosphate</name>
        <dbReference type="ChEBI" id="CHEBI:58409"/>
    </ligand>
</feature>
<evidence type="ECO:0000256" key="5">
    <source>
        <dbReference type="ARBA" id="ARBA00012730"/>
    </source>
</evidence>
<evidence type="ECO:0000256" key="4">
    <source>
        <dbReference type="ARBA" id="ARBA00011738"/>
    </source>
</evidence>
<feature type="binding site" evidence="12">
    <location>
        <position position="242"/>
    </location>
    <ligand>
        <name>Mg(2+)</name>
        <dbReference type="ChEBI" id="CHEBI:18420"/>
        <label>1</label>
    </ligand>
</feature>
<proteinExistence type="inferred from homology"/>
<evidence type="ECO:0000256" key="13">
    <source>
        <dbReference type="RuleBase" id="RU361118"/>
    </source>
</evidence>
<evidence type="ECO:0000256" key="12">
    <source>
        <dbReference type="PIRSR" id="PIRSR605002-3"/>
    </source>
</evidence>
<feature type="binding site" evidence="12">
    <location>
        <position position="23"/>
    </location>
    <ligand>
        <name>Mg(2+)</name>
        <dbReference type="ChEBI" id="CHEBI:18420"/>
        <label>1</label>
    </ligand>
</feature>
<evidence type="ECO:0000313" key="14">
    <source>
        <dbReference type="EMBL" id="RKF59717.1"/>
    </source>
</evidence>
<comment type="subcellular location">
    <subcellularLocation>
        <location evidence="1 13">Cytoplasm</location>
    </subcellularLocation>
</comment>
<comment type="caution">
    <text evidence="14">The sequence shown here is derived from an EMBL/GenBank/DDBJ whole genome shotgun (WGS) entry which is preliminary data.</text>
</comment>
<gene>
    <name evidence="14" type="ORF">OnM2_058002</name>
</gene>
<evidence type="ECO:0000256" key="1">
    <source>
        <dbReference type="ARBA" id="ARBA00004496"/>
    </source>
</evidence>
<dbReference type="SFLD" id="SFLDG01143">
    <property type="entry name" value="C2.B.3:_Phosphomannomutase_Lik"/>
    <property type="match status" value="1"/>
</dbReference>
<evidence type="ECO:0000256" key="8">
    <source>
        <dbReference type="ARBA" id="ARBA00022842"/>
    </source>
</evidence>
<dbReference type="InterPro" id="IPR005002">
    <property type="entry name" value="PMM"/>
</dbReference>
<dbReference type="SFLD" id="SFLDG01140">
    <property type="entry name" value="C2.B:_Phosphomannomutase_and_P"/>
    <property type="match status" value="1"/>
</dbReference>
<dbReference type="GO" id="GO:0006013">
    <property type="term" value="P:mannose metabolic process"/>
    <property type="evidence" value="ECO:0007669"/>
    <property type="project" value="TreeGrafter"/>
</dbReference>
<feature type="active site" description="Proton donor/acceptor" evidence="10">
    <location>
        <position position="23"/>
    </location>
</feature>
<dbReference type="InterPro" id="IPR006379">
    <property type="entry name" value="HAD-SF_hydro_IIB"/>
</dbReference>
<dbReference type="InterPro" id="IPR036412">
    <property type="entry name" value="HAD-like_sf"/>
</dbReference>
<keyword evidence="9 13" id="KW-0413">Isomerase</keyword>